<organism evidence="2 3">
    <name type="scientific">Kaistia hirudinis</name>
    <dbReference type="NCBI Taxonomy" id="1293440"/>
    <lineage>
        <taxon>Bacteria</taxon>
        <taxon>Pseudomonadati</taxon>
        <taxon>Pseudomonadota</taxon>
        <taxon>Alphaproteobacteria</taxon>
        <taxon>Hyphomicrobiales</taxon>
        <taxon>Kaistiaceae</taxon>
        <taxon>Kaistia</taxon>
    </lineage>
</organism>
<dbReference type="InterPro" id="IPR038084">
    <property type="entry name" value="PduO/GlcC-like_sf"/>
</dbReference>
<dbReference type="InterPro" id="IPR005624">
    <property type="entry name" value="PduO/GlcC-like"/>
</dbReference>
<dbReference type="InterPro" id="IPR010371">
    <property type="entry name" value="YBR137W-like"/>
</dbReference>
<dbReference type="Pfam" id="PF03928">
    <property type="entry name" value="HbpS-like"/>
    <property type="match status" value="1"/>
</dbReference>
<gene>
    <name evidence="2" type="ORF">GGR25_002663</name>
</gene>
<dbReference type="RefSeq" id="WP_183399234.1">
    <property type="nucleotide sequence ID" value="NZ_JACIDS010000003.1"/>
</dbReference>
<sequence>MSDDEALLKELLDQEKRLVFDRFDNDTAIALGLKIIERARAEKLAVAVDVSRGEQRLFYAALEGTSADNEFWIAGKNAVVRRFGHSSFYIGQRARLKGVDFATSSLVDGALFRAHGGAFPIIVRHVGVVGTATVSGLPQAEDHRLAVAVIEEFLAETEAGEPRAEVWTA</sequence>
<dbReference type="SUPFAM" id="SSF143744">
    <property type="entry name" value="GlcG-like"/>
    <property type="match status" value="1"/>
</dbReference>
<dbReference type="PANTHER" id="PTHR28255">
    <property type="match status" value="1"/>
</dbReference>
<dbReference type="EMBL" id="JACIDS010000003">
    <property type="protein sequence ID" value="MBB3931613.1"/>
    <property type="molecule type" value="Genomic_DNA"/>
</dbReference>
<comment type="similarity">
    <text evidence="1">Belongs to the UPF0303 family.</text>
</comment>
<dbReference type="Proteomes" id="UP000553963">
    <property type="component" value="Unassembled WGS sequence"/>
</dbReference>
<evidence type="ECO:0000313" key="2">
    <source>
        <dbReference type="EMBL" id="MBB3931613.1"/>
    </source>
</evidence>
<evidence type="ECO:0000256" key="1">
    <source>
        <dbReference type="HAMAP-Rule" id="MF_00761"/>
    </source>
</evidence>
<name>A0A840AQR8_9HYPH</name>
<dbReference type="HAMAP" id="MF_00761">
    <property type="entry name" value="UPF0303"/>
    <property type="match status" value="1"/>
</dbReference>
<keyword evidence="3" id="KW-1185">Reference proteome</keyword>
<dbReference type="PIRSF" id="PIRSF008757">
    <property type="entry name" value="UCP008757"/>
    <property type="match status" value="1"/>
</dbReference>
<proteinExistence type="inferred from homology"/>
<accession>A0A840AQR8</accession>
<comment type="caution">
    <text evidence="2">The sequence shown here is derived from an EMBL/GenBank/DDBJ whole genome shotgun (WGS) entry which is preliminary data.</text>
</comment>
<dbReference type="PANTHER" id="PTHR28255:SF1">
    <property type="entry name" value="UPF0303 PROTEIN YBR137W"/>
    <property type="match status" value="1"/>
</dbReference>
<dbReference type="Gene3D" id="3.30.450.150">
    <property type="entry name" value="Haem-degrading domain"/>
    <property type="match status" value="1"/>
</dbReference>
<reference evidence="2 3" key="1">
    <citation type="submission" date="2020-08" db="EMBL/GenBank/DDBJ databases">
        <title>Genomic Encyclopedia of Type Strains, Phase IV (KMG-IV): sequencing the most valuable type-strain genomes for metagenomic binning, comparative biology and taxonomic classification.</title>
        <authorList>
            <person name="Goeker M."/>
        </authorList>
    </citation>
    <scope>NUCLEOTIDE SEQUENCE [LARGE SCALE GENOMIC DNA]</scope>
    <source>
        <strain evidence="2 3">DSM 25966</strain>
    </source>
</reference>
<dbReference type="AlphaFoldDB" id="A0A840AQR8"/>
<evidence type="ECO:0000313" key="3">
    <source>
        <dbReference type="Proteomes" id="UP000553963"/>
    </source>
</evidence>
<protein>
    <recommendedName>
        <fullName evidence="1">UPF0303 protein GGR25_002663</fullName>
    </recommendedName>
</protein>
<dbReference type="NCBIfam" id="NF002696">
    <property type="entry name" value="PRK02487.1-5"/>
    <property type="match status" value="1"/>
</dbReference>